<evidence type="ECO:0000256" key="5">
    <source>
        <dbReference type="ARBA" id="ARBA00048679"/>
    </source>
</evidence>
<dbReference type="CDD" id="cd00028">
    <property type="entry name" value="B_lectin"/>
    <property type="match status" value="1"/>
</dbReference>
<comment type="subcellular location">
    <subcellularLocation>
        <location evidence="1">Membrane</location>
        <topology evidence="1">Single-pass type I membrane protein</topology>
    </subcellularLocation>
</comment>
<dbReference type="OrthoDB" id="738321at2759"/>
<dbReference type="STRING" id="15368.A0A0Q3EEI8"/>
<evidence type="ECO:0000256" key="4">
    <source>
        <dbReference type="ARBA" id="ARBA00047899"/>
    </source>
</evidence>
<dbReference type="FunFam" id="2.90.10.10:FF:000014">
    <property type="entry name" value="Serine/threonine-protein kinase"/>
    <property type="match status" value="1"/>
</dbReference>
<dbReference type="AlphaFoldDB" id="A0A0Q3EEI8"/>
<dbReference type="InParanoid" id="A0A0Q3EEI8"/>
<gene>
    <name evidence="7" type="ORF">BRADI_5g23066v3</name>
</gene>
<dbReference type="EnsemblPlants" id="KQJ84820">
    <property type="protein sequence ID" value="KQJ84820"/>
    <property type="gene ID" value="BRADI_5g23066v3"/>
</dbReference>
<dbReference type="Gramene" id="KQJ84820">
    <property type="protein sequence ID" value="KQJ84820"/>
    <property type="gene ID" value="BRADI_5g23066v3"/>
</dbReference>
<name>A0A0Q3EEI8_BRADI</name>
<feature type="domain" description="Bulb-type lectin" evidence="6">
    <location>
        <begin position="63"/>
        <end position="189"/>
    </location>
</feature>
<evidence type="ECO:0000256" key="3">
    <source>
        <dbReference type="ARBA" id="ARBA00023170"/>
    </source>
</evidence>
<protein>
    <recommendedName>
        <fullName evidence="2">non-specific serine/threonine protein kinase</fullName>
        <ecNumber evidence="2">2.7.11.1</ecNumber>
    </recommendedName>
</protein>
<dbReference type="PROSITE" id="PS50927">
    <property type="entry name" value="BULB_LECTIN"/>
    <property type="match status" value="1"/>
</dbReference>
<comment type="catalytic activity">
    <reaction evidence="5">
        <text>L-seryl-[protein] + ATP = O-phospho-L-seryl-[protein] + ADP + H(+)</text>
        <dbReference type="Rhea" id="RHEA:17989"/>
        <dbReference type="Rhea" id="RHEA-COMP:9863"/>
        <dbReference type="Rhea" id="RHEA-COMP:11604"/>
        <dbReference type="ChEBI" id="CHEBI:15378"/>
        <dbReference type="ChEBI" id="CHEBI:29999"/>
        <dbReference type="ChEBI" id="CHEBI:30616"/>
        <dbReference type="ChEBI" id="CHEBI:83421"/>
        <dbReference type="ChEBI" id="CHEBI:456216"/>
        <dbReference type="EC" id="2.7.11.1"/>
    </reaction>
</comment>
<dbReference type="Pfam" id="PF01453">
    <property type="entry name" value="B_lectin"/>
    <property type="match status" value="1"/>
</dbReference>
<dbReference type="Proteomes" id="UP000008810">
    <property type="component" value="Chromosome 5"/>
</dbReference>
<evidence type="ECO:0000313" key="9">
    <source>
        <dbReference type="Proteomes" id="UP000008810"/>
    </source>
</evidence>
<reference evidence="8" key="3">
    <citation type="submission" date="2018-08" db="UniProtKB">
        <authorList>
            <consortium name="EnsemblPlants"/>
        </authorList>
    </citation>
    <scope>IDENTIFICATION</scope>
    <source>
        <strain evidence="8">cv. Bd21</strain>
    </source>
</reference>
<dbReference type="PANTHER" id="PTHR32444:SF93">
    <property type="entry name" value="BULB-TYPE LECTIN DOMAIN-CONTAINING PROTEIN"/>
    <property type="match status" value="1"/>
</dbReference>
<comment type="catalytic activity">
    <reaction evidence="4">
        <text>L-threonyl-[protein] + ATP = O-phospho-L-threonyl-[protein] + ADP + H(+)</text>
        <dbReference type="Rhea" id="RHEA:46608"/>
        <dbReference type="Rhea" id="RHEA-COMP:11060"/>
        <dbReference type="Rhea" id="RHEA-COMP:11605"/>
        <dbReference type="ChEBI" id="CHEBI:15378"/>
        <dbReference type="ChEBI" id="CHEBI:30013"/>
        <dbReference type="ChEBI" id="CHEBI:30616"/>
        <dbReference type="ChEBI" id="CHEBI:61977"/>
        <dbReference type="ChEBI" id="CHEBI:456216"/>
        <dbReference type="EC" id="2.7.11.1"/>
    </reaction>
</comment>
<dbReference type="InterPro" id="IPR001480">
    <property type="entry name" value="Bulb-type_lectin_dom"/>
</dbReference>
<evidence type="ECO:0000313" key="7">
    <source>
        <dbReference type="EMBL" id="KQJ84820.1"/>
    </source>
</evidence>
<sequence length="256" mass="28402">MDRKFCTTQPRSEEPYRKGPCISVSVCYFLPLTDTSRGRNGLMATHCISFFFLLFLSSSCKSDDQLTYAKPLTHDDILISKGGDFALGFFSPTSSNKSFYLGIWYHSIPGPLTVVWVANRDKPISSPSSAMLAITNGSRMVLFDSEGHDIWTTTSNTVTGGFEASAVLLNSGNFVLRLSNSTEIWQSFDHPTDTILPNMRILRIVWNGTMPYCRGNVLNGVSVSGGAYLSNASSFVYETSMSEIYSWQKGNIGRWK</sequence>
<reference evidence="7" key="2">
    <citation type="submission" date="2017-06" db="EMBL/GenBank/DDBJ databases">
        <title>WGS assembly of Brachypodium distachyon.</title>
        <authorList>
            <consortium name="The International Brachypodium Initiative"/>
            <person name="Lucas S."/>
            <person name="Harmon-Smith M."/>
            <person name="Lail K."/>
            <person name="Tice H."/>
            <person name="Grimwood J."/>
            <person name="Bruce D."/>
            <person name="Barry K."/>
            <person name="Shu S."/>
            <person name="Lindquist E."/>
            <person name="Wang M."/>
            <person name="Pitluck S."/>
            <person name="Vogel J.P."/>
            <person name="Garvin D.F."/>
            <person name="Mockler T.C."/>
            <person name="Schmutz J."/>
            <person name="Rokhsar D."/>
            <person name="Bevan M.W."/>
        </authorList>
    </citation>
    <scope>NUCLEOTIDE SEQUENCE</scope>
    <source>
        <strain evidence="7">Bd21</strain>
    </source>
</reference>
<keyword evidence="3" id="KW-0675">Receptor</keyword>
<dbReference type="InterPro" id="IPR036426">
    <property type="entry name" value="Bulb-type_lectin_dom_sf"/>
</dbReference>
<dbReference type="Gene3D" id="2.90.10.10">
    <property type="entry name" value="Bulb-type lectin domain"/>
    <property type="match status" value="1"/>
</dbReference>
<dbReference type="GO" id="GO:0004674">
    <property type="term" value="F:protein serine/threonine kinase activity"/>
    <property type="evidence" value="ECO:0007669"/>
    <property type="project" value="UniProtKB-EC"/>
</dbReference>
<evidence type="ECO:0000313" key="8">
    <source>
        <dbReference type="EnsemblPlants" id="KQJ84820"/>
    </source>
</evidence>
<proteinExistence type="predicted"/>
<dbReference type="GO" id="GO:0016020">
    <property type="term" value="C:membrane"/>
    <property type="evidence" value="ECO:0007669"/>
    <property type="project" value="UniProtKB-SubCell"/>
</dbReference>
<organism evidence="7">
    <name type="scientific">Brachypodium distachyon</name>
    <name type="common">Purple false brome</name>
    <name type="synonym">Trachynia distachya</name>
    <dbReference type="NCBI Taxonomy" id="15368"/>
    <lineage>
        <taxon>Eukaryota</taxon>
        <taxon>Viridiplantae</taxon>
        <taxon>Streptophyta</taxon>
        <taxon>Embryophyta</taxon>
        <taxon>Tracheophyta</taxon>
        <taxon>Spermatophyta</taxon>
        <taxon>Magnoliopsida</taxon>
        <taxon>Liliopsida</taxon>
        <taxon>Poales</taxon>
        <taxon>Poaceae</taxon>
        <taxon>BOP clade</taxon>
        <taxon>Pooideae</taxon>
        <taxon>Stipodae</taxon>
        <taxon>Brachypodieae</taxon>
        <taxon>Brachypodium</taxon>
    </lineage>
</organism>
<evidence type="ECO:0000256" key="2">
    <source>
        <dbReference type="ARBA" id="ARBA00012513"/>
    </source>
</evidence>
<reference evidence="7 8" key="1">
    <citation type="journal article" date="2010" name="Nature">
        <title>Genome sequencing and analysis of the model grass Brachypodium distachyon.</title>
        <authorList>
            <consortium name="International Brachypodium Initiative"/>
        </authorList>
    </citation>
    <scope>NUCLEOTIDE SEQUENCE [LARGE SCALE GENOMIC DNA]</scope>
    <source>
        <strain evidence="7 8">Bd21</strain>
    </source>
</reference>
<evidence type="ECO:0000256" key="1">
    <source>
        <dbReference type="ARBA" id="ARBA00004479"/>
    </source>
</evidence>
<evidence type="ECO:0000259" key="6">
    <source>
        <dbReference type="PROSITE" id="PS50927"/>
    </source>
</evidence>
<dbReference type="EC" id="2.7.11.1" evidence="2"/>
<dbReference type="PANTHER" id="PTHR32444">
    <property type="entry name" value="BULB-TYPE LECTIN DOMAIN-CONTAINING PROTEIN"/>
    <property type="match status" value="1"/>
</dbReference>
<dbReference type="SUPFAM" id="SSF51110">
    <property type="entry name" value="alpha-D-mannose-specific plant lectins"/>
    <property type="match status" value="1"/>
</dbReference>
<dbReference type="GO" id="GO:0051707">
    <property type="term" value="P:response to other organism"/>
    <property type="evidence" value="ECO:0007669"/>
    <property type="project" value="UniProtKB-ARBA"/>
</dbReference>
<dbReference type="SMART" id="SM00108">
    <property type="entry name" value="B_lectin"/>
    <property type="match status" value="1"/>
</dbReference>
<dbReference type="EMBL" id="CM000884">
    <property type="protein sequence ID" value="KQJ84820.1"/>
    <property type="molecule type" value="Genomic_DNA"/>
</dbReference>
<keyword evidence="9" id="KW-1185">Reference proteome</keyword>
<accession>A0A0Q3EEI8</accession>